<dbReference type="AlphaFoldDB" id="A0A291G9P3"/>
<name>A0A291G9P3_9RHOB</name>
<dbReference type="EMBL" id="CP022196">
    <property type="protein sequence ID" value="ATG46760.1"/>
    <property type="molecule type" value="Genomic_DNA"/>
</dbReference>
<dbReference type="KEGG" id="ceh:CEW89_03810"/>
<keyword evidence="1" id="KW-0732">Signal</keyword>
<evidence type="ECO:0000313" key="4">
    <source>
        <dbReference type="Proteomes" id="UP000217935"/>
    </source>
</evidence>
<dbReference type="Pfam" id="PF07007">
    <property type="entry name" value="LprI"/>
    <property type="match status" value="1"/>
</dbReference>
<dbReference type="STRING" id="1758178.GCA_001550095_02892"/>
<feature type="domain" description="Lysozyme inhibitor LprI-like N-terminal" evidence="2">
    <location>
        <begin position="27"/>
        <end position="120"/>
    </location>
</feature>
<protein>
    <recommendedName>
        <fullName evidence="2">Lysozyme inhibitor LprI-like N-terminal domain-containing protein</fullName>
    </recommendedName>
</protein>
<dbReference type="RefSeq" id="WP_096804956.1">
    <property type="nucleotide sequence ID" value="NZ_CP022196.1"/>
</dbReference>
<dbReference type="InterPro" id="IPR009739">
    <property type="entry name" value="LprI-like_N"/>
</dbReference>
<feature type="chain" id="PRO_5012222973" description="Lysozyme inhibitor LprI-like N-terminal domain-containing protein" evidence="1">
    <location>
        <begin position="17"/>
        <end position="126"/>
    </location>
</feature>
<dbReference type="OrthoDB" id="7340239at2"/>
<evidence type="ECO:0000313" key="3">
    <source>
        <dbReference type="EMBL" id="ATG46760.1"/>
    </source>
</evidence>
<sequence length="126" mass="13293">MKRLALIALLPVAAFADPSTECSIGLGSQVEIADCVAETEEKANAAMEIMLGFARSSAQELDEITGREVALPALEASQTAWQTYRDAQCDSVGAGFGGGSGTGIAIRSCRVELTRARTKEIEDQIN</sequence>
<evidence type="ECO:0000259" key="2">
    <source>
        <dbReference type="Pfam" id="PF07007"/>
    </source>
</evidence>
<feature type="signal peptide" evidence="1">
    <location>
        <begin position="1"/>
        <end position="16"/>
    </location>
</feature>
<gene>
    <name evidence="3" type="ORF">CEW89_03810</name>
</gene>
<dbReference type="Proteomes" id="UP000217935">
    <property type="component" value="Chromosome"/>
</dbReference>
<evidence type="ECO:0000256" key="1">
    <source>
        <dbReference type="SAM" id="SignalP"/>
    </source>
</evidence>
<organism evidence="3 4">
    <name type="scientific">Celeribacter ethanolicus</name>
    <dbReference type="NCBI Taxonomy" id="1758178"/>
    <lineage>
        <taxon>Bacteria</taxon>
        <taxon>Pseudomonadati</taxon>
        <taxon>Pseudomonadota</taxon>
        <taxon>Alphaproteobacteria</taxon>
        <taxon>Rhodobacterales</taxon>
        <taxon>Roseobacteraceae</taxon>
        <taxon>Celeribacter</taxon>
    </lineage>
</organism>
<accession>A0A291G9P3</accession>
<reference evidence="3 4" key="1">
    <citation type="submission" date="2017-06" db="EMBL/GenBank/DDBJ databases">
        <title>Celeribacter sp. TSPH2 complete genome sequence.</title>
        <authorList>
            <person name="Woo J.-H."/>
            <person name="Kim H.-S."/>
        </authorList>
    </citation>
    <scope>NUCLEOTIDE SEQUENCE [LARGE SCALE GENOMIC DNA]</scope>
    <source>
        <strain evidence="3 4">TSPH2</strain>
    </source>
</reference>
<dbReference type="Gene3D" id="1.20.1270.180">
    <property type="match status" value="1"/>
</dbReference>
<keyword evidence="4" id="KW-1185">Reference proteome</keyword>
<proteinExistence type="predicted"/>